<evidence type="ECO:0000256" key="12">
    <source>
        <dbReference type="ARBA" id="ARBA00037975"/>
    </source>
</evidence>
<keyword evidence="7" id="KW-0479">Metal-binding</keyword>
<sequence length="193" mass="21166">MDVPEPGRSAAAAATGQPAAARYTVLARALHWITAALVLVVVTLGIWMVFFEPADDAFKLRLYNVHESTGILILVLTVIRLLWRARHPPPPITPPLPPLMALAARLNHALIYAILLTMPIVGFLATNAWGFPLEWFGLFPIPSPIGRHETAAPILSNIHYGMAIALGVMLLAHVAGALFHHFVRKDDTLRRML</sequence>
<dbReference type="Gene3D" id="1.20.950.20">
    <property type="entry name" value="Transmembrane di-heme cytochromes, Chain C"/>
    <property type="match status" value="1"/>
</dbReference>
<dbReference type="Proteomes" id="UP000597507">
    <property type="component" value="Unassembled WGS sequence"/>
</dbReference>
<keyword evidence="3" id="KW-0813">Transport</keyword>
<reference evidence="15 16" key="1">
    <citation type="journal article" date="2014" name="Int. J. Syst. Evol. Microbiol.">
        <title>Complete genome sequence of Corynebacterium casei LMG S-19264T (=DSM 44701T), isolated from a smear-ripened cheese.</title>
        <authorList>
            <consortium name="US DOE Joint Genome Institute (JGI-PGF)"/>
            <person name="Walter F."/>
            <person name="Albersmeier A."/>
            <person name="Kalinowski J."/>
            <person name="Ruckert C."/>
        </authorList>
    </citation>
    <scope>NUCLEOTIDE SEQUENCE [LARGE SCALE GENOMIC DNA]</scope>
    <source>
        <strain evidence="15 16">CGMCC 1.16330</strain>
    </source>
</reference>
<feature type="domain" description="Cytochrome b561 bacterial/Ni-hydrogenase" evidence="14">
    <location>
        <begin position="22"/>
        <end position="193"/>
    </location>
</feature>
<dbReference type="SUPFAM" id="SSF81342">
    <property type="entry name" value="Transmembrane di-heme cytochromes"/>
    <property type="match status" value="1"/>
</dbReference>
<gene>
    <name evidence="15" type="ORF">GCM10010964_07920</name>
</gene>
<evidence type="ECO:0000256" key="13">
    <source>
        <dbReference type="SAM" id="Phobius"/>
    </source>
</evidence>
<evidence type="ECO:0000256" key="7">
    <source>
        <dbReference type="ARBA" id="ARBA00022723"/>
    </source>
</evidence>
<feature type="transmembrane region" description="Helical" evidence="13">
    <location>
        <begin position="62"/>
        <end position="83"/>
    </location>
</feature>
<keyword evidence="11 13" id="KW-0472">Membrane</keyword>
<evidence type="ECO:0000256" key="1">
    <source>
        <dbReference type="ARBA" id="ARBA00001970"/>
    </source>
</evidence>
<dbReference type="RefSeq" id="WP_188898693.1">
    <property type="nucleotide sequence ID" value="NZ_BMKS01000002.1"/>
</dbReference>
<evidence type="ECO:0000313" key="16">
    <source>
        <dbReference type="Proteomes" id="UP000597507"/>
    </source>
</evidence>
<comment type="caution">
    <text evidence="15">The sequence shown here is derived from an EMBL/GenBank/DDBJ whole genome shotgun (WGS) entry which is preliminary data.</text>
</comment>
<feature type="transmembrane region" description="Helical" evidence="13">
    <location>
        <begin position="29"/>
        <end position="50"/>
    </location>
</feature>
<keyword evidence="10" id="KW-0408">Iron</keyword>
<keyword evidence="6 13" id="KW-0812">Transmembrane</keyword>
<evidence type="ECO:0000256" key="5">
    <source>
        <dbReference type="ARBA" id="ARBA00022617"/>
    </source>
</evidence>
<evidence type="ECO:0000256" key="2">
    <source>
        <dbReference type="ARBA" id="ARBA00004651"/>
    </source>
</evidence>
<evidence type="ECO:0000259" key="14">
    <source>
        <dbReference type="Pfam" id="PF01292"/>
    </source>
</evidence>
<dbReference type="GO" id="GO:0020037">
    <property type="term" value="F:heme binding"/>
    <property type="evidence" value="ECO:0007669"/>
    <property type="project" value="TreeGrafter"/>
</dbReference>
<organism evidence="15 16">
    <name type="scientific">Caldovatus sediminis</name>
    <dbReference type="NCBI Taxonomy" id="2041189"/>
    <lineage>
        <taxon>Bacteria</taxon>
        <taxon>Pseudomonadati</taxon>
        <taxon>Pseudomonadota</taxon>
        <taxon>Alphaproteobacteria</taxon>
        <taxon>Acetobacterales</taxon>
        <taxon>Roseomonadaceae</taxon>
        <taxon>Caldovatus</taxon>
    </lineage>
</organism>
<accession>A0A8J2Z8Y1</accession>
<feature type="transmembrane region" description="Helical" evidence="13">
    <location>
        <begin position="158"/>
        <end position="183"/>
    </location>
</feature>
<dbReference type="InterPro" id="IPR016174">
    <property type="entry name" value="Di-haem_cyt_TM"/>
</dbReference>
<evidence type="ECO:0000256" key="9">
    <source>
        <dbReference type="ARBA" id="ARBA00022989"/>
    </source>
</evidence>
<evidence type="ECO:0000256" key="6">
    <source>
        <dbReference type="ARBA" id="ARBA00022692"/>
    </source>
</evidence>
<dbReference type="GO" id="GO:0046872">
    <property type="term" value="F:metal ion binding"/>
    <property type="evidence" value="ECO:0007669"/>
    <property type="project" value="UniProtKB-KW"/>
</dbReference>
<evidence type="ECO:0000256" key="3">
    <source>
        <dbReference type="ARBA" id="ARBA00022448"/>
    </source>
</evidence>
<evidence type="ECO:0000313" key="15">
    <source>
        <dbReference type="EMBL" id="GGG22182.1"/>
    </source>
</evidence>
<dbReference type="InterPro" id="IPR011577">
    <property type="entry name" value="Cyt_b561_bac/Ni-Hgenase"/>
</dbReference>
<keyword evidence="9 13" id="KW-1133">Transmembrane helix</keyword>
<comment type="subcellular location">
    <subcellularLocation>
        <location evidence="2">Cell membrane</location>
        <topology evidence="2">Multi-pass membrane protein</topology>
    </subcellularLocation>
</comment>
<evidence type="ECO:0000256" key="11">
    <source>
        <dbReference type="ARBA" id="ARBA00023136"/>
    </source>
</evidence>
<evidence type="ECO:0000256" key="8">
    <source>
        <dbReference type="ARBA" id="ARBA00022982"/>
    </source>
</evidence>
<evidence type="ECO:0000256" key="10">
    <source>
        <dbReference type="ARBA" id="ARBA00023004"/>
    </source>
</evidence>
<dbReference type="Pfam" id="PF01292">
    <property type="entry name" value="Ni_hydr_CYTB"/>
    <property type="match status" value="1"/>
</dbReference>
<dbReference type="AlphaFoldDB" id="A0A8J2Z8Y1"/>
<dbReference type="GO" id="GO:0022904">
    <property type="term" value="P:respiratory electron transport chain"/>
    <property type="evidence" value="ECO:0007669"/>
    <property type="project" value="InterPro"/>
</dbReference>
<comment type="similarity">
    <text evidence="12">Belongs to the cytochrome b561 family.</text>
</comment>
<dbReference type="InterPro" id="IPR052168">
    <property type="entry name" value="Cytochrome_b561_oxidase"/>
</dbReference>
<dbReference type="GO" id="GO:0005886">
    <property type="term" value="C:plasma membrane"/>
    <property type="evidence" value="ECO:0007669"/>
    <property type="project" value="UniProtKB-SubCell"/>
</dbReference>
<protein>
    <submittedName>
        <fullName evidence="15">Cytochrome b</fullName>
    </submittedName>
</protein>
<dbReference type="PANTHER" id="PTHR30529:SF1">
    <property type="entry name" value="CYTOCHROME B561 HOMOLOG 2"/>
    <property type="match status" value="1"/>
</dbReference>
<keyword evidence="5" id="KW-0349">Heme</keyword>
<dbReference type="EMBL" id="BMKS01000002">
    <property type="protein sequence ID" value="GGG22182.1"/>
    <property type="molecule type" value="Genomic_DNA"/>
</dbReference>
<feature type="transmembrane region" description="Helical" evidence="13">
    <location>
        <begin position="109"/>
        <end position="130"/>
    </location>
</feature>
<dbReference type="PANTHER" id="PTHR30529">
    <property type="entry name" value="CYTOCHROME B561"/>
    <property type="match status" value="1"/>
</dbReference>
<dbReference type="GO" id="GO:0009055">
    <property type="term" value="F:electron transfer activity"/>
    <property type="evidence" value="ECO:0007669"/>
    <property type="project" value="InterPro"/>
</dbReference>
<keyword evidence="4" id="KW-1003">Cell membrane</keyword>
<keyword evidence="16" id="KW-1185">Reference proteome</keyword>
<keyword evidence="8" id="KW-0249">Electron transport</keyword>
<name>A0A8J2Z8Y1_9PROT</name>
<evidence type="ECO:0000256" key="4">
    <source>
        <dbReference type="ARBA" id="ARBA00022475"/>
    </source>
</evidence>
<proteinExistence type="inferred from homology"/>
<comment type="cofactor">
    <cofactor evidence="1">
        <name>heme b</name>
        <dbReference type="ChEBI" id="CHEBI:60344"/>
    </cofactor>
</comment>